<dbReference type="GO" id="GO:0004725">
    <property type="term" value="F:protein tyrosine phosphatase activity"/>
    <property type="evidence" value="ECO:0007669"/>
    <property type="project" value="InterPro"/>
</dbReference>
<dbReference type="GO" id="GO:0048666">
    <property type="term" value="P:neuron development"/>
    <property type="evidence" value="ECO:0007669"/>
    <property type="project" value="UniProtKB-ARBA"/>
</dbReference>
<dbReference type="SUPFAM" id="SSF52799">
    <property type="entry name" value="(Phosphotyrosine protein) phosphatases II"/>
    <property type="match status" value="1"/>
</dbReference>
<name>B7S8T7_GLYIN</name>
<gene>
    <name evidence="3" type="ORF">GIP_L3_0150</name>
</gene>
<proteinExistence type="predicted"/>
<feature type="domain" description="Tyrosine-protein phosphatase" evidence="1">
    <location>
        <begin position="22"/>
        <end position="279"/>
    </location>
</feature>
<evidence type="ECO:0000313" key="3">
    <source>
        <dbReference type="EMBL" id="ACE75312.1"/>
    </source>
</evidence>
<dbReference type="AlphaFoldDB" id="B7S8T7"/>
<dbReference type="PROSITE" id="PS50055">
    <property type="entry name" value="TYR_PHOSPHATASE_PTP"/>
    <property type="match status" value="1"/>
</dbReference>
<dbReference type="GO" id="GO:0009653">
    <property type="term" value="P:anatomical structure morphogenesis"/>
    <property type="evidence" value="ECO:0007669"/>
    <property type="project" value="UniProtKB-ARBA"/>
</dbReference>
<evidence type="ECO:0000259" key="1">
    <source>
        <dbReference type="PROSITE" id="PS50055"/>
    </source>
</evidence>
<dbReference type="PRINTS" id="PR00700">
    <property type="entry name" value="PRTYPHPHTASE"/>
</dbReference>
<dbReference type="InterPro" id="IPR003595">
    <property type="entry name" value="Tyr_Pase_cat"/>
</dbReference>
<dbReference type="Gene3D" id="3.90.190.10">
    <property type="entry name" value="Protein tyrosine phosphatase superfamily"/>
    <property type="match status" value="1"/>
</dbReference>
<evidence type="ECO:0000259" key="2">
    <source>
        <dbReference type="PROSITE" id="PS50056"/>
    </source>
</evidence>
<dbReference type="InterPro" id="IPR050348">
    <property type="entry name" value="Protein-Tyr_Phosphatase"/>
</dbReference>
<dbReference type="SMART" id="SM00404">
    <property type="entry name" value="PTPc_motif"/>
    <property type="match status" value="1"/>
</dbReference>
<dbReference type="PANTHER" id="PTHR19134:SF534">
    <property type="entry name" value="LD27988P"/>
    <property type="match status" value="1"/>
</dbReference>
<dbReference type="EMBL" id="EF710652">
    <property type="protein sequence ID" value="ACE75312.1"/>
    <property type="molecule type" value="Genomic_DNA"/>
</dbReference>
<reference evidence="3" key="1">
    <citation type="submission" date="2007-06" db="EMBL/GenBank/DDBJ databases">
        <title>Bracovirus Evolution: Comparative Genomics of Multiple Viral and Proviral Genomes.</title>
        <authorList>
            <person name="Desjardins C.A."/>
            <person name="Gundersen-Rindal D.E."/>
            <person name="Hostetler J.B."/>
            <person name="Tallon L.J."/>
            <person name="Utterback T.R."/>
            <person name="Fuester R.W."/>
            <person name="Schatz M.C."/>
            <person name="Pedroni M.J."/>
            <person name="Fadrosh D.W."/>
            <person name="Haas B.J."/>
            <person name="Toms B.S."/>
            <person name="Chen D."/>
            <person name="Nene V."/>
        </authorList>
    </citation>
    <scope>NUCLEOTIDE SEQUENCE</scope>
</reference>
<protein>
    <submittedName>
        <fullName evidence="3">Protein tyrosine phosphatase</fullName>
    </submittedName>
</protein>
<accession>B7S8T7</accession>
<dbReference type="PROSITE" id="PS50056">
    <property type="entry name" value="TYR_PHOSPHATASE_2"/>
    <property type="match status" value="1"/>
</dbReference>
<dbReference type="SMART" id="SM00194">
    <property type="entry name" value="PTPc"/>
    <property type="match status" value="1"/>
</dbReference>
<dbReference type="PANTHER" id="PTHR19134">
    <property type="entry name" value="RECEPTOR-TYPE TYROSINE-PROTEIN PHOSPHATASE"/>
    <property type="match status" value="1"/>
</dbReference>
<sequence>MLANLFAIHDSCHYLQHATKSETEYFERIYREHHTIINTPISGPCEEYKKLKNTKKNRFPGIKCWDSTRVCFLKKKSNYIHANYVHGFERPQKFIVTQEPMNSTLEDYWTMIWQAGTKVIVMLNGADVPSDSDYSELKTFTVTVDSIVLQTDYVEMIMNVFNVHTLQSRIVHFFKYLSWPKGGITDILTLISFLIVVNERQQYFDQEASMSPPSPIVVYSSTGTGRAATFCAVDVCMIQLVNTATVSIPFIVFKIRQQRHSSFESFDDYVFINNLILYFLATIPPNCELFLRLLSHCCCKSACRLSGLSTV</sequence>
<dbReference type="InterPro" id="IPR029021">
    <property type="entry name" value="Prot-tyrosine_phosphatase-like"/>
</dbReference>
<dbReference type="InterPro" id="IPR000242">
    <property type="entry name" value="PTP_cat"/>
</dbReference>
<dbReference type="Pfam" id="PF00102">
    <property type="entry name" value="Y_phosphatase"/>
    <property type="match status" value="1"/>
</dbReference>
<feature type="domain" description="Tyrosine specific protein phosphatases" evidence="2">
    <location>
        <begin position="191"/>
        <end position="270"/>
    </location>
</feature>
<organism evidence="3">
    <name type="scientific">Glyptapanteles indiensis</name>
    <name type="common">Parasitoid wasp</name>
    <dbReference type="NCBI Taxonomy" id="92994"/>
    <lineage>
        <taxon>Eukaryota</taxon>
        <taxon>Metazoa</taxon>
        <taxon>Ecdysozoa</taxon>
        <taxon>Arthropoda</taxon>
        <taxon>Hexapoda</taxon>
        <taxon>Insecta</taxon>
        <taxon>Pterygota</taxon>
        <taxon>Neoptera</taxon>
        <taxon>Endopterygota</taxon>
        <taxon>Hymenoptera</taxon>
        <taxon>Apocrita</taxon>
        <taxon>Ichneumonoidea</taxon>
        <taxon>Braconidae</taxon>
        <taxon>Microgastrinae</taxon>
        <taxon>Glyptapanteles</taxon>
    </lineage>
</organism>
<dbReference type="InterPro" id="IPR000387">
    <property type="entry name" value="Tyr_Pase_dom"/>
</dbReference>